<dbReference type="PANTHER" id="PTHR11712:SF336">
    <property type="entry name" value="3-OXOACYL-[ACYL-CARRIER-PROTEIN] SYNTHASE, MITOCHONDRIAL"/>
    <property type="match status" value="1"/>
</dbReference>
<protein>
    <submittedName>
        <fullName evidence="3">Beta-ketoacyl synthase, N-terminal domain</fullName>
    </submittedName>
</protein>
<dbReference type="RefSeq" id="WP_090656703.1">
    <property type="nucleotide sequence ID" value="NZ_FOXQ01000003.1"/>
</dbReference>
<proteinExistence type="predicted"/>
<dbReference type="InterPro" id="IPR000794">
    <property type="entry name" value="Beta-ketoacyl_synthase"/>
</dbReference>
<dbReference type="PANTHER" id="PTHR11712">
    <property type="entry name" value="POLYKETIDE SYNTHASE-RELATED"/>
    <property type="match status" value="1"/>
</dbReference>
<dbReference type="InterPro" id="IPR014030">
    <property type="entry name" value="Ketoacyl_synth_N"/>
</dbReference>
<dbReference type="STRING" id="1465490.SAMN05444277_103164"/>
<evidence type="ECO:0000313" key="3">
    <source>
        <dbReference type="EMBL" id="SFP92137.1"/>
    </source>
</evidence>
<dbReference type="SUPFAM" id="SSF53901">
    <property type="entry name" value="Thiolase-like"/>
    <property type="match status" value="1"/>
</dbReference>
<dbReference type="InterPro" id="IPR016039">
    <property type="entry name" value="Thiolase-like"/>
</dbReference>
<dbReference type="GO" id="GO:0006633">
    <property type="term" value="P:fatty acid biosynthetic process"/>
    <property type="evidence" value="ECO:0007669"/>
    <property type="project" value="TreeGrafter"/>
</dbReference>
<name>A0A1I5UB26_9BACT</name>
<accession>A0A1I5UB26</accession>
<dbReference type="EMBL" id="FOXQ01000003">
    <property type="protein sequence ID" value="SFP92137.1"/>
    <property type="molecule type" value="Genomic_DNA"/>
</dbReference>
<dbReference type="Pfam" id="PF13723">
    <property type="entry name" value="Ketoacyl-synt_2"/>
    <property type="match status" value="1"/>
</dbReference>
<evidence type="ECO:0000256" key="1">
    <source>
        <dbReference type="ARBA" id="ARBA00022679"/>
    </source>
</evidence>
<dbReference type="OrthoDB" id="1404523at2"/>
<dbReference type="Proteomes" id="UP000199031">
    <property type="component" value="Unassembled WGS sequence"/>
</dbReference>
<organism evidence="3 4">
    <name type="scientific">Parafilimonas terrae</name>
    <dbReference type="NCBI Taxonomy" id="1465490"/>
    <lineage>
        <taxon>Bacteria</taxon>
        <taxon>Pseudomonadati</taxon>
        <taxon>Bacteroidota</taxon>
        <taxon>Chitinophagia</taxon>
        <taxon>Chitinophagales</taxon>
        <taxon>Chitinophagaceae</taxon>
        <taxon>Parafilimonas</taxon>
    </lineage>
</organism>
<keyword evidence="4" id="KW-1185">Reference proteome</keyword>
<feature type="domain" description="Beta-ketoacyl synthase-like N-terminal" evidence="2">
    <location>
        <begin position="47"/>
        <end position="178"/>
    </location>
</feature>
<sequence length="353" mass="39077">MEEANIYINAVAGISPQSVFNEGFSQSVIKPSGNRFVCMEPDYDELIDAKLIRRMSRIIKMGTAAALKCLQQANVEIPGGIVMGTAYGCLQDTEIFLKRIIDYKEEMLTPTAFIQSTHNTVGAQIALLLQCHNYNNTFVQSGHSFESALLDGALLLKEDEMNEVLVGAADEITPASHAILERFGLYKKQAGDNGFYNYTSKGTVAGEGACFFLLSNVQGEKNIAKLNGIETFLDVPDEEVENKINQFLAAHHLSINDIDLIIAGRNGDKKNDAVYDMLDKNIFTDKQTINYKHLCGEYPTSSSFALWLALKLVKDAGAAQFLCNQIINRDVKKILIYNHYLHTYHSLLLAGAC</sequence>
<evidence type="ECO:0000259" key="2">
    <source>
        <dbReference type="Pfam" id="PF13723"/>
    </source>
</evidence>
<keyword evidence="1" id="KW-0808">Transferase</keyword>
<gene>
    <name evidence="3" type="ORF">SAMN05444277_103164</name>
</gene>
<reference evidence="3 4" key="1">
    <citation type="submission" date="2016-10" db="EMBL/GenBank/DDBJ databases">
        <authorList>
            <person name="de Groot N.N."/>
        </authorList>
    </citation>
    <scope>NUCLEOTIDE SEQUENCE [LARGE SCALE GENOMIC DNA]</scope>
    <source>
        <strain evidence="3 4">DSM 28286</strain>
    </source>
</reference>
<evidence type="ECO:0000313" key="4">
    <source>
        <dbReference type="Proteomes" id="UP000199031"/>
    </source>
</evidence>
<dbReference type="GO" id="GO:0004315">
    <property type="term" value="F:3-oxoacyl-[acyl-carrier-protein] synthase activity"/>
    <property type="evidence" value="ECO:0007669"/>
    <property type="project" value="TreeGrafter"/>
</dbReference>
<dbReference type="AlphaFoldDB" id="A0A1I5UB26"/>
<dbReference type="Gene3D" id="3.40.47.10">
    <property type="match status" value="1"/>
</dbReference>